<evidence type="ECO:0000313" key="6">
    <source>
        <dbReference type="Proteomes" id="UP001165395"/>
    </source>
</evidence>
<dbReference type="Proteomes" id="UP001165395">
    <property type="component" value="Unassembled WGS sequence"/>
</dbReference>
<evidence type="ECO:0000259" key="4">
    <source>
        <dbReference type="Pfam" id="PF13458"/>
    </source>
</evidence>
<evidence type="ECO:0000313" key="5">
    <source>
        <dbReference type="EMBL" id="MCB6182850.1"/>
    </source>
</evidence>
<dbReference type="EMBL" id="JAJBZT010000002">
    <property type="protein sequence ID" value="MCB6182850.1"/>
    <property type="molecule type" value="Genomic_DNA"/>
</dbReference>
<dbReference type="InterPro" id="IPR028081">
    <property type="entry name" value="Leu-bd"/>
</dbReference>
<dbReference type="PANTHER" id="PTHR47151:SF2">
    <property type="entry name" value="AMINO ACID BINDING PROTEIN"/>
    <property type="match status" value="1"/>
</dbReference>
<name>A0ABS8D3T1_9NEIS</name>
<keyword evidence="6" id="KW-1185">Reference proteome</keyword>
<comment type="similarity">
    <text evidence="1">Belongs to the leucine-binding protein family.</text>
</comment>
<gene>
    <name evidence="5" type="ORF">LIN78_04710</name>
</gene>
<organism evidence="5 6">
    <name type="scientific">Leeia speluncae</name>
    <dbReference type="NCBI Taxonomy" id="2884804"/>
    <lineage>
        <taxon>Bacteria</taxon>
        <taxon>Pseudomonadati</taxon>
        <taxon>Pseudomonadota</taxon>
        <taxon>Betaproteobacteria</taxon>
        <taxon>Neisseriales</taxon>
        <taxon>Leeiaceae</taxon>
        <taxon>Leeia</taxon>
    </lineage>
</organism>
<dbReference type="PANTHER" id="PTHR47151">
    <property type="entry name" value="LEU/ILE/VAL-BINDING ABC TRANSPORTER SUBUNIT"/>
    <property type="match status" value="1"/>
</dbReference>
<comment type="caution">
    <text evidence="5">The sequence shown here is derived from an EMBL/GenBank/DDBJ whole genome shotgun (WGS) entry which is preliminary data.</text>
</comment>
<reference evidence="5" key="1">
    <citation type="submission" date="2021-10" db="EMBL/GenBank/DDBJ databases">
        <title>The complete genome sequence of Leeia sp. TBRC 13508.</title>
        <authorList>
            <person name="Charoenyingcharoen P."/>
            <person name="Yukphan P."/>
        </authorList>
    </citation>
    <scope>NUCLEOTIDE SEQUENCE</scope>
    <source>
        <strain evidence="5">TBRC 13508</strain>
    </source>
</reference>
<sequence>MLANNKFALAVIAAAVAGVAHADVVVKLGQASPLSGQIAHIGKDDEAGALLAIEDANKKKIKIGGQVVKFELVSEDDAADPRTATVVAQKLVDAGVKGVVGHQGSGTSIPASRIYSDAGIPQISPSATNPKYTMQGFKTTFRVVANDVQQGTAMGKFATQTLKAKNVAIIDDRTAYGQGLADEIEKAVKAAGGKVVAREYGTDKTTDWMAVLTSVKAKKADAVLYGGMDATAGPMLQQMRRLGMMMPYITGDGACGPTMIKLSGSGMTKDTYCTEAGLPRSQMPKGKDFEARFKARFKMDIQNYSPYAYDAMTAIITAMQEANSTDAKVFLPKLAAIKMSGVTGQIQFDPKGDIKGGAVTVKQFENGNWKDLKVVR</sequence>
<dbReference type="SUPFAM" id="SSF53822">
    <property type="entry name" value="Periplasmic binding protein-like I"/>
    <property type="match status" value="1"/>
</dbReference>
<evidence type="ECO:0000256" key="3">
    <source>
        <dbReference type="SAM" id="SignalP"/>
    </source>
</evidence>
<accession>A0ABS8D3T1</accession>
<evidence type="ECO:0000256" key="1">
    <source>
        <dbReference type="ARBA" id="ARBA00010062"/>
    </source>
</evidence>
<protein>
    <submittedName>
        <fullName evidence="5">Branched-chain amino acid ABC transporter substrate-binding protein</fullName>
    </submittedName>
</protein>
<dbReference type="Pfam" id="PF13458">
    <property type="entry name" value="Peripla_BP_6"/>
    <property type="match status" value="1"/>
</dbReference>
<evidence type="ECO:0000256" key="2">
    <source>
        <dbReference type="ARBA" id="ARBA00022729"/>
    </source>
</evidence>
<feature type="signal peptide" evidence="3">
    <location>
        <begin position="1"/>
        <end position="22"/>
    </location>
</feature>
<dbReference type="InterPro" id="IPR028082">
    <property type="entry name" value="Peripla_BP_I"/>
</dbReference>
<feature type="chain" id="PRO_5045719097" evidence="3">
    <location>
        <begin position="23"/>
        <end position="376"/>
    </location>
</feature>
<dbReference type="RefSeq" id="WP_227178991.1">
    <property type="nucleotide sequence ID" value="NZ_JAJBZT010000002.1"/>
</dbReference>
<keyword evidence="2 3" id="KW-0732">Signal</keyword>
<dbReference type="Gene3D" id="3.40.50.2300">
    <property type="match status" value="2"/>
</dbReference>
<feature type="domain" description="Leucine-binding protein" evidence="4">
    <location>
        <begin position="26"/>
        <end position="352"/>
    </location>
</feature>
<dbReference type="CDD" id="cd06342">
    <property type="entry name" value="PBP1_ABC_LIVBP-like"/>
    <property type="match status" value="1"/>
</dbReference>
<proteinExistence type="inferred from homology"/>